<keyword evidence="2" id="KW-0732">Signal</keyword>
<dbReference type="AlphaFoldDB" id="A0A6L9MS26"/>
<protein>
    <recommendedName>
        <fullName evidence="5">Lipoprotein</fullName>
    </recommendedName>
</protein>
<organism evidence="3 4">
    <name type="scientific">Alteromonas hispanica</name>
    <dbReference type="NCBI Taxonomy" id="315421"/>
    <lineage>
        <taxon>Bacteria</taxon>
        <taxon>Pseudomonadati</taxon>
        <taxon>Pseudomonadota</taxon>
        <taxon>Gammaproteobacteria</taxon>
        <taxon>Alteromonadales</taxon>
        <taxon>Alteromonadaceae</taxon>
        <taxon>Alteromonas/Salinimonas group</taxon>
        <taxon>Alteromonas</taxon>
    </lineage>
</organism>
<name>A0A6L9MS26_9ALTE</name>
<accession>A0A6L9MS26</accession>
<proteinExistence type="predicted"/>
<reference evidence="3 4" key="1">
    <citation type="submission" date="2020-01" db="EMBL/GenBank/DDBJ databases">
        <title>Genomes of bacteria type strains.</title>
        <authorList>
            <person name="Chen J."/>
            <person name="Zhu S."/>
            <person name="Yang J."/>
        </authorList>
    </citation>
    <scope>NUCLEOTIDE SEQUENCE [LARGE SCALE GENOMIC DNA]</scope>
    <source>
        <strain evidence="3 4">LMG 22958</strain>
    </source>
</reference>
<gene>
    <name evidence="3" type="ORF">GTW09_05745</name>
</gene>
<dbReference type="RefSeq" id="WP_163110800.1">
    <property type="nucleotide sequence ID" value="NZ_JAAAWP010000003.1"/>
</dbReference>
<evidence type="ECO:0000313" key="3">
    <source>
        <dbReference type="EMBL" id="NDW21014.1"/>
    </source>
</evidence>
<feature type="signal peptide" evidence="2">
    <location>
        <begin position="1"/>
        <end position="21"/>
    </location>
</feature>
<evidence type="ECO:0008006" key="5">
    <source>
        <dbReference type="Google" id="ProtNLM"/>
    </source>
</evidence>
<dbReference type="PROSITE" id="PS51257">
    <property type="entry name" value="PROKAR_LIPOPROTEIN"/>
    <property type="match status" value="1"/>
</dbReference>
<dbReference type="Proteomes" id="UP000478837">
    <property type="component" value="Unassembled WGS sequence"/>
</dbReference>
<comment type="caution">
    <text evidence="3">The sequence shown here is derived from an EMBL/GenBank/DDBJ whole genome shotgun (WGS) entry which is preliminary data.</text>
</comment>
<keyword evidence="4" id="KW-1185">Reference proteome</keyword>
<sequence>MKKVALLSLATILIAGCSATGGESPMASLTNTLTPDSSISKFDVMLSGGNVAEAQQLSFDEADYDEDDNSLDDQFWGMQTASLYRFNKDFEESNRYFDLIEDVMYQEDTEGTLTNVSETITSSLTNDTFLDYEQSVYDSIMVNTYKALNFTAMGDLENARVEWNRSDDRQRRAAEFFAERINEKREQQEKEAEEELQENEGAGDVKIDESMSKANELLADQNIDMSDWTAYDGYINPFSTFMHGLFFMLNAQDASDVNKAVDSLKRVSSITGTQVAKDTLSLAQKMQSGQASRNSVNNIWVVFENGEMARKEEFRIDLPVFIASENVNYAGIALPKIEERQDYFNHISVNGKSSEVVADMDKIIKAEFKEEWPLILTREITRSVIKTVVQKQINDKNMWLGIAAGVLQGVTTQADTRTWRVLPKNFQALMLENDGSGQLVINSPGLSQSLKVDVDPSKKNIVYIKAINQSLTPSVDVISI</sequence>
<feature type="region of interest" description="Disordered" evidence="1">
    <location>
        <begin position="182"/>
        <end position="202"/>
    </location>
</feature>
<evidence type="ECO:0000256" key="2">
    <source>
        <dbReference type="SAM" id="SignalP"/>
    </source>
</evidence>
<feature type="chain" id="PRO_5026697053" description="Lipoprotein" evidence="2">
    <location>
        <begin position="22"/>
        <end position="480"/>
    </location>
</feature>
<evidence type="ECO:0000256" key="1">
    <source>
        <dbReference type="SAM" id="MobiDB-lite"/>
    </source>
</evidence>
<evidence type="ECO:0000313" key="4">
    <source>
        <dbReference type="Proteomes" id="UP000478837"/>
    </source>
</evidence>
<dbReference type="EMBL" id="JAAAWP010000003">
    <property type="protein sequence ID" value="NDW21014.1"/>
    <property type="molecule type" value="Genomic_DNA"/>
</dbReference>